<evidence type="ECO:0000313" key="2">
    <source>
        <dbReference type="EMBL" id="MDR9893352.1"/>
    </source>
</evidence>
<reference evidence="3" key="1">
    <citation type="journal article" date="2021" name="Science">
        <title>Hunting the eagle killer: A cyanobacterial neurotoxin causes vacuolar myelinopathy.</title>
        <authorList>
            <person name="Breinlinger S."/>
            <person name="Phillips T.J."/>
            <person name="Haram B.N."/>
            <person name="Mares J."/>
            <person name="Martinez Yerena J.A."/>
            <person name="Hrouzek P."/>
            <person name="Sobotka R."/>
            <person name="Henderson W.M."/>
            <person name="Schmieder P."/>
            <person name="Williams S.M."/>
            <person name="Lauderdale J.D."/>
            <person name="Wilde H.D."/>
            <person name="Gerrin W."/>
            <person name="Kust A."/>
            <person name="Washington J.W."/>
            <person name="Wagner C."/>
            <person name="Geier B."/>
            <person name="Liebeke M."/>
            <person name="Enke H."/>
            <person name="Niedermeyer T.H.J."/>
            <person name="Wilde S.B."/>
        </authorList>
    </citation>
    <scope>NUCLEOTIDE SEQUENCE [LARGE SCALE GENOMIC DNA]</scope>
    <source>
        <strain evidence="3">Thurmond2011</strain>
    </source>
</reference>
<dbReference type="SMART" id="SM00240">
    <property type="entry name" value="FHA"/>
    <property type="match status" value="1"/>
</dbReference>
<dbReference type="Pfam" id="PF00498">
    <property type="entry name" value="FHA"/>
    <property type="match status" value="1"/>
</dbReference>
<dbReference type="PROSITE" id="PS50006">
    <property type="entry name" value="FHA_DOMAIN"/>
    <property type="match status" value="1"/>
</dbReference>
<accession>A0AAP5I416</accession>
<keyword evidence="3" id="KW-1185">Reference proteome</keyword>
<dbReference type="AlphaFoldDB" id="A0AAP5I416"/>
<name>A0AAP5I416_9CYAN</name>
<dbReference type="EMBL" id="JAALHA020000001">
    <property type="protein sequence ID" value="MDR9893352.1"/>
    <property type="molecule type" value="Genomic_DNA"/>
</dbReference>
<dbReference type="CDD" id="cd00060">
    <property type="entry name" value="FHA"/>
    <property type="match status" value="1"/>
</dbReference>
<dbReference type="Proteomes" id="UP000667802">
    <property type="component" value="Unassembled WGS sequence"/>
</dbReference>
<evidence type="ECO:0000259" key="1">
    <source>
        <dbReference type="PROSITE" id="PS50006"/>
    </source>
</evidence>
<protein>
    <submittedName>
        <fullName evidence="2">FHA domain-containing protein</fullName>
    </submittedName>
</protein>
<comment type="caution">
    <text evidence="2">The sequence shown here is derived from an EMBL/GenBank/DDBJ whole genome shotgun (WGS) entry which is preliminary data.</text>
</comment>
<proteinExistence type="predicted"/>
<dbReference type="InterPro" id="IPR050923">
    <property type="entry name" value="Cell_Proc_Reg/RNA_Proc"/>
</dbReference>
<evidence type="ECO:0000313" key="3">
    <source>
        <dbReference type="Proteomes" id="UP000667802"/>
    </source>
</evidence>
<dbReference type="SUPFAM" id="SSF49879">
    <property type="entry name" value="SMAD/FHA domain"/>
    <property type="match status" value="1"/>
</dbReference>
<dbReference type="InterPro" id="IPR008984">
    <property type="entry name" value="SMAD_FHA_dom_sf"/>
</dbReference>
<dbReference type="PANTHER" id="PTHR23308">
    <property type="entry name" value="NUCLEAR INHIBITOR OF PROTEIN PHOSPHATASE-1"/>
    <property type="match status" value="1"/>
</dbReference>
<dbReference type="InterPro" id="IPR000253">
    <property type="entry name" value="FHA_dom"/>
</dbReference>
<dbReference type="Gene3D" id="2.60.200.20">
    <property type="match status" value="1"/>
</dbReference>
<feature type="domain" description="FHA" evidence="1">
    <location>
        <begin position="82"/>
        <end position="133"/>
    </location>
</feature>
<dbReference type="RefSeq" id="WP_208339501.1">
    <property type="nucleotide sequence ID" value="NZ_CAWQFN010000550.1"/>
</dbReference>
<organism evidence="2 3">
    <name type="scientific">Aetokthonos hydrillicola Thurmond2011</name>
    <dbReference type="NCBI Taxonomy" id="2712845"/>
    <lineage>
        <taxon>Bacteria</taxon>
        <taxon>Bacillati</taxon>
        <taxon>Cyanobacteriota</taxon>
        <taxon>Cyanophyceae</taxon>
        <taxon>Nostocales</taxon>
        <taxon>Hapalosiphonaceae</taxon>
        <taxon>Aetokthonos</taxon>
    </lineage>
</organism>
<sequence length="234" mass="27113">MAKFEDKELERRLSLYQVFRKLYEYHSGFLEEILQLEDFNQSSSVGFKPRYVQAVADGSIVYVITNLLEGKTVRLQQPQLIWTIGRDRASGIHVSNRCISRRHAAIRYDIDHQTFYLIDFNSTNGSYINGEQVYHPRKLKDGDSVRLGNMTFSFFTNLTTRVLPTVALELLMQLAAQKDSEAGTPNSIFHRQRSLTEKLDETLQLAQIPLTEKEMIAQQKSEILDDFFRNRSLL</sequence>
<gene>
    <name evidence="2" type="ORF">G7B40_001960</name>
</gene>